<evidence type="ECO:0000256" key="1">
    <source>
        <dbReference type="SAM" id="MobiDB-lite"/>
    </source>
</evidence>
<dbReference type="Proteomes" id="UP000266841">
    <property type="component" value="Unassembled WGS sequence"/>
</dbReference>
<dbReference type="OMA" id="DVWFANE"/>
<feature type="compositionally biased region" description="Acidic residues" evidence="1">
    <location>
        <begin position="144"/>
        <end position="154"/>
    </location>
</feature>
<feature type="compositionally biased region" description="Low complexity" evidence="1">
    <location>
        <begin position="44"/>
        <end position="58"/>
    </location>
</feature>
<name>K0SLU2_THAOC</name>
<proteinExistence type="predicted"/>
<organism evidence="3 4">
    <name type="scientific">Thalassiosira oceanica</name>
    <name type="common">Marine diatom</name>
    <dbReference type="NCBI Taxonomy" id="159749"/>
    <lineage>
        <taxon>Eukaryota</taxon>
        <taxon>Sar</taxon>
        <taxon>Stramenopiles</taxon>
        <taxon>Ochrophyta</taxon>
        <taxon>Bacillariophyta</taxon>
        <taxon>Coscinodiscophyceae</taxon>
        <taxon>Thalassiosirophycidae</taxon>
        <taxon>Thalassiosirales</taxon>
        <taxon>Thalassiosiraceae</taxon>
        <taxon>Thalassiosira</taxon>
    </lineage>
</organism>
<feature type="region of interest" description="Disordered" evidence="1">
    <location>
        <begin position="34"/>
        <end position="109"/>
    </location>
</feature>
<feature type="compositionally biased region" description="Basic residues" evidence="1">
    <location>
        <begin position="166"/>
        <end position="175"/>
    </location>
</feature>
<keyword evidence="2" id="KW-0732">Signal</keyword>
<reference evidence="3 4" key="1">
    <citation type="journal article" date="2012" name="Genome Biol.">
        <title>Genome and low-iron response of an oceanic diatom adapted to chronic iron limitation.</title>
        <authorList>
            <person name="Lommer M."/>
            <person name="Specht M."/>
            <person name="Roy A.S."/>
            <person name="Kraemer L."/>
            <person name="Andreson R."/>
            <person name="Gutowska M.A."/>
            <person name="Wolf J."/>
            <person name="Bergner S.V."/>
            <person name="Schilhabel M.B."/>
            <person name="Klostermeier U.C."/>
            <person name="Beiko R.G."/>
            <person name="Rosenstiel P."/>
            <person name="Hippler M."/>
            <person name="Laroche J."/>
        </authorList>
    </citation>
    <scope>NUCLEOTIDE SEQUENCE [LARGE SCALE GENOMIC DNA]</scope>
    <source>
        <strain evidence="3 4">CCMP1005</strain>
    </source>
</reference>
<dbReference type="AlphaFoldDB" id="K0SLU2"/>
<comment type="caution">
    <text evidence="3">The sequence shown here is derived from an EMBL/GenBank/DDBJ whole genome shotgun (WGS) entry which is preliminary data.</text>
</comment>
<feature type="signal peptide" evidence="2">
    <location>
        <begin position="1"/>
        <end position="20"/>
    </location>
</feature>
<feature type="compositionally biased region" description="Polar residues" evidence="1">
    <location>
        <begin position="128"/>
        <end position="143"/>
    </location>
</feature>
<evidence type="ECO:0000313" key="3">
    <source>
        <dbReference type="EMBL" id="EJK66280.1"/>
    </source>
</evidence>
<protein>
    <submittedName>
        <fullName evidence="3">Uncharacterized protein</fullName>
    </submittedName>
</protein>
<evidence type="ECO:0000313" key="4">
    <source>
        <dbReference type="Proteomes" id="UP000266841"/>
    </source>
</evidence>
<keyword evidence="4" id="KW-1185">Reference proteome</keyword>
<dbReference type="eggNOG" id="ENOG502SA75">
    <property type="taxonomic scope" value="Eukaryota"/>
</dbReference>
<feature type="chain" id="PRO_5003837896" evidence="2">
    <location>
        <begin position="21"/>
        <end position="407"/>
    </location>
</feature>
<sequence>MKTSMKTLATTLGFLLLTQCDSFSTAGISSYRHGTQRLEHRRSSWVTTSSSRSHSSHLSAKRGKGRLSKNISIDEDGALRRISNKRKQKLGSEVNSKREKKLRQKGKGEAAGISPLLAAWADDDGGSSVDTATSPPKVTTNNDTYDDDDDDDDAAVTFAPFQNDKKSKRRQRKGKSSGSAPELSPAQSARLSDLLASINDQVSTTNCDVPNLIASIKSLVELGSTFGNSNQVMMPTLKSIVGSKPMGEEENQPSYRLAWVGSDEAICHIGTSLHKVPLARLQEMYLLLGYNRWELLEVIRILGPFPNVRNTLKGDVKLSKLSGEREGVRTNISYTSMIDGTGKEILAGEEVNVKNVELDVWFANEEALVCTTPSEDGSDPFAIDGTNILYFVREENLDEELEKLRAA</sequence>
<evidence type="ECO:0000256" key="2">
    <source>
        <dbReference type="SAM" id="SignalP"/>
    </source>
</evidence>
<dbReference type="OrthoDB" id="46972at2759"/>
<dbReference type="EMBL" id="AGNL01015116">
    <property type="protein sequence ID" value="EJK66280.1"/>
    <property type="molecule type" value="Genomic_DNA"/>
</dbReference>
<feature type="region of interest" description="Disordered" evidence="1">
    <location>
        <begin position="122"/>
        <end position="188"/>
    </location>
</feature>
<accession>K0SLU2</accession>
<gene>
    <name evidence="3" type="ORF">THAOC_12808</name>
</gene>